<organism evidence="1 2">
    <name type="scientific">Rhizophagus irregularis (strain DAOM 197198w)</name>
    <name type="common">Glomus intraradices</name>
    <dbReference type="NCBI Taxonomy" id="1432141"/>
    <lineage>
        <taxon>Eukaryota</taxon>
        <taxon>Fungi</taxon>
        <taxon>Fungi incertae sedis</taxon>
        <taxon>Mucoromycota</taxon>
        <taxon>Glomeromycotina</taxon>
        <taxon>Glomeromycetes</taxon>
        <taxon>Glomerales</taxon>
        <taxon>Glomeraceae</taxon>
        <taxon>Rhizophagus</taxon>
    </lineage>
</organism>
<sequence length="55" mass="6708">MLNTSLRSADRWVLVCRRMEKFPEESSLIRAKFQIVKEWIEMKPYEGNEVDYDRI</sequence>
<reference evidence="1 2" key="1">
    <citation type="submission" date="2014-02" db="EMBL/GenBank/DDBJ databases">
        <title>Single nucleus genome sequencing reveals high similarity among nuclei of an endomycorrhizal fungus.</title>
        <authorList>
            <person name="Lin K."/>
            <person name="Geurts R."/>
            <person name="Zhang Z."/>
            <person name="Limpens E."/>
            <person name="Saunders D.G."/>
            <person name="Mu D."/>
            <person name="Pang E."/>
            <person name="Cao H."/>
            <person name="Cha H."/>
            <person name="Lin T."/>
            <person name="Zhou Q."/>
            <person name="Shang Y."/>
            <person name="Li Y."/>
            <person name="Ivanov S."/>
            <person name="Sharma T."/>
            <person name="Velzen R.V."/>
            <person name="Ruijter N.D."/>
            <person name="Aanen D.K."/>
            <person name="Win J."/>
            <person name="Kamoun S."/>
            <person name="Bisseling T."/>
            <person name="Huang S."/>
        </authorList>
    </citation>
    <scope>NUCLEOTIDE SEQUENCE [LARGE SCALE GENOMIC DNA]</scope>
    <source>
        <strain evidence="2">DAOM197198w</strain>
    </source>
</reference>
<gene>
    <name evidence="1" type="ORF">RirG_205200</name>
</gene>
<comment type="caution">
    <text evidence="1">The sequence shown here is derived from an EMBL/GenBank/DDBJ whole genome shotgun (WGS) entry which is preliminary data.</text>
</comment>
<dbReference type="Proteomes" id="UP000022910">
    <property type="component" value="Unassembled WGS sequence"/>
</dbReference>
<proteinExistence type="predicted"/>
<name>A0A015LSM0_RHIIW</name>
<keyword evidence="2" id="KW-1185">Reference proteome</keyword>
<protein>
    <submittedName>
        <fullName evidence="1">Uncharacterized protein</fullName>
    </submittedName>
</protein>
<dbReference type="EMBL" id="JEMT01027313">
    <property type="protein sequence ID" value="EXX57653.1"/>
    <property type="molecule type" value="Genomic_DNA"/>
</dbReference>
<dbReference type="HOGENOM" id="CLU_3033605_0_0_1"/>
<evidence type="ECO:0000313" key="2">
    <source>
        <dbReference type="Proteomes" id="UP000022910"/>
    </source>
</evidence>
<dbReference type="AlphaFoldDB" id="A0A015LSM0"/>
<accession>A0A015LSM0</accession>
<evidence type="ECO:0000313" key="1">
    <source>
        <dbReference type="EMBL" id="EXX57653.1"/>
    </source>
</evidence>